<evidence type="ECO:0000256" key="1">
    <source>
        <dbReference type="SAM" id="MobiDB-lite"/>
    </source>
</evidence>
<keyword evidence="2" id="KW-0812">Transmembrane</keyword>
<sequence length="183" mass="19991">MTSRNLTSSTASVLTTALTPPTPTSSGGVLTTWPSTTYTLPTLTSWGSTPNGFGDLNVGNRIMQLVTSGSNGEKIVRGFLMGIAVGIILGGALCCWVPCFGRGRQERRERRQQRQQAERQARDQARLREGGQTDGQTTAASDPTEMQQTPSSSRPSQDAPAAGSSYMRLRWDRVWRQQQRESQ</sequence>
<evidence type="ECO:0000313" key="4">
    <source>
        <dbReference type="EMBL" id="TWU72375.1"/>
    </source>
</evidence>
<dbReference type="Proteomes" id="UP000317257">
    <property type="component" value="Unassembled WGS sequence"/>
</dbReference>
<comment type="caution">
    <text evidence="3">The sequence shown here is derived from an EMBL/GenBank/DDBJ whole genome shotgun (WGS) entry which is preliminary data.</text>
</comment>
<name>A0A167CBL5_METRR</name>
<keyword evidence="2" id="KW-0472">Membrane</keyword>
<dbReference type="OrthoDB" id="5091134at2759"/>
<feature type="region of interest" description="Disordered" evidence="1">
    <location>
        <begin position="110"/>
        <end position="165"/>
    </location>
</feature>
<protein>
    <submittedName>
        <fullName evidence="3">Uncharacterized protein</fullName>
    </submittedName>
</protein>
<organism evidence="3 5">
    <name type="scientific">Metarhizium rileyi (strain RCEF 4871)</name>
    <name type="common">Nomuraea rileyi</name>
    <dbReference type="NCBI Taxonomy" id="1649241"/>
    <lineage>
        <taxon>Eukaryota</taxon>
        <taxon>Fungi</taxon>
        <taxon>Dikarya</taxon>
        <taxon>Ascomycota</taxon>
        <taxon>Pezizomycotina</taxon>
        <taxon>Sordariomycetes</taxon>
        <taxon>Hypocreomycetidae</taxon>
        <taxon>Hypocreales</taxon>
        <taxon>Clavicipitaceae</taxon>
        <taxon>Metarhizium</taxon>
    </lineage>
</organism>
<keyword evidence="5" id="KW-1185">Reference proteome</keyword>
<evidence type="ECO:0000313" key="3">
    <source>
        <dbReference type="EMBL" id="OAA41006.1"/>
    </source>
</evidence>
<accession>A0A167CBL5</accession>
<feature type="region of interest" description="Disordered" evidence="1">
    <location>
        <begin position="1"/>
        <end position="30"/>
    </location>
</feature>
<proteinExistence type="predicted"/>
<feature type="compositionally biased region" description="Polar residues" evidence="1">
    <location>
        <begin position="134"/>
        <end position="156"/>
    </location>
</feature>
<dbReference type="EMBL" id="AZHC01000017">
    <property type="protein sequence ID" value="OAA41006.1"/>
    <property type="molecule type" value="Genomic_DNA"/>
</dbReference>
<evidence type="ECO:0000256" key="2">
    <source>
        <dbReference type="SAM" id="Phobius"/>
    </source>
</evidence>
<dbReference type="Proteomes" id="UP000243498">
    <property type="component" value="Unassembled WGS sequence"/>
</dbReference>
<evidence type="ECO:0000313" key="5">
    <source>
        <dbReference type="Proteomes" id="UP000243498"/>
    </source>
</evidence>
<reference evidence="4" key="3">
    <citation type="journal article" date="2019" name="Microbiol. Resour. Announc.">
        <title>Genome Sequence of Metarhizium rileyi, a Microbial Control Agent for Lepidoptera.</title>
        <authorList>
            <person name="Binneck E."/>
            <person name="Lastra C.C.L."/>
            <person name="Sosa-Gomez D.R."/>
        </authorList>
    </citation>
    <scope>NUCLEOTIDE SEQUENCE</scope>
    <source>
        <strain evidence="4">Cep018-CH2</strain>
    </source>
</reference>
<feature type="transmembrane region" description="Helical" evidence="2">
    <location>
        <begin position="79"/>
        <end position="101"/>
    </location>
</feature>
<accession>A0A5C6G377</accession>
<dbReference type="AlphaFoldDB" id="A0A167CBL5"/>
<reference evidence="6" key="2">
    <citation type="submission" date="2018-12" db="EMBL/GenBank/DDBJ databases">
        <title>The complete genome of Metarhizium rileyi, a key fungal pathogen of Lepidoptera.</title>
        <authorList>
            <person name="Binneck E."/>
            <person name="Lastra C.C.L."/>
            <person name="Sosa-Gomez D.R."/>
        </authorList>
    </citation>
    <scope>NUCLEOTIDE SEQUENCE [LARGE SCALE GENOMIC DNA]</scope>
    <source>
        <strain evidence="6">Cep018-CH2</strain>
    </source>
</reference>
<reference evidence="3 5" key="1">
    <citation type="journal article" date="2016" name="Genome Biol. Evol.">
        <title>Divergent and convergent evolution of fungal pathogenicity.</title>
        <authorList>
            <person name="Shang Y."/>
            <person name="Xiao G."/>
            <person name="Zheng P."/>
            <person name="Cen K."/>
            <person name="Zhan S."/>
            <person name="Wang C."/>
        </authorList>
    </citation>
    <scope>NUCLEOTIDE SEQUENCE [LARGE SCALE GENOMIC DNA]</scope>
    <source>
        <strain evidence="3 5">RCEF 4871</strain>
    </source>
</reference>
<gene>
    <name evidence="4" type="ORF">ED733_003901</name>
    <name evidence="3" type="ORF">NOR_05588</name>
</gene>
<feature type="compositionally biased region" description="Basic and acidic residues" evidence="1">
    <location>
        <begin position="116"/>
        <end position="131"/>
    </location>
</feature>
<evidence type="ECO:0000313" key="6">
    <source>
        <dbReference type="Proteomes" id="UP000317257"/>
    </source>
</evidence>
<keyword evidence="2" id="KW-1133">Transmembrane helix</keyword>
<dbReference type="EMBL" id="SBHS01000029">
    <property type="protein sequence ID" value="TWU72375.1"/>
    <property type="molecule type" value="Genomic_DNA"/>
</dbReference>